<proteinExistence type="inferred from homology"/>
<sequence length="330" mass="36673">MMLSSRRFTKKRISLLLAYSLSALLMIWLSYLLPSLLPGDFVTAMYSTSEDVTLTAAQESELRAYYSQDTGFSEYLLKLIRLDWGNSYAFLTPVSELFFEALPWTLLLLVSANILAALTGFIAGVEAAFRRNSRFERSLVSCGTVLEGLPEICTGVILLAVFSLYLGWFPAAGAETAYAELSFQAWLLDVGHHLTLPLASLVIAYFPGNFLLTRTSMIMVISQPYIKTAQAKGLSGLRIRYAHAARNALLPLVTRFGLRLAFTVTGAFVVERIHAYPGLGTLLFNAIRLRDLPVIQAIVLISSIMVLAMIMVLELVYAYLDPRVQDAYQR</sequence>
<keyword evidence="3 5" id="KW-1133">Transmembrane helix</keyword>
<organism evidence="7 8">
    <name type="scientific">Candidatus Electrothrix aarhusensis</name>
    <dbReference type="NCBI Taxonomy" id="1859131"/>
    <lineage>
        <taxon>Bacteria</taxon>
        <taxon>Pseudomonadati</taxon>
        <taxon>Thermodesulfobacteriota</taxon>
        <taxon>Desulfobulbia</taxon>
        <taxon>Desulfobulbales</taxon>
        <taxon>Desulfobulbaceae</taxon>
        <taxon>Candidatus Electrothrix</taxon>
    </lineage>
</organism>
<feature type="transmembrane region" description="Helical" evidence="5">
    <location>
        <begin position="190"/>
        <end position="212"/>
    </location>
</feature>
<feature type="transmembrane region" description="Helical" evidence="5">
    <location>
        <begin position="295"/>
        <end position="320"/>
    </location>
</feature>
<dbReference type="AlphaFoldDB" id="A0A444IUX6"/>
<feature type="transmembrane region" description="Helical" evidence="5">
    <location>
        <begin position="149"/>
        <end position="170"/>
    </location>
</feature>
<evidence type="ECO:0000256" key="5">
    <source>
        <dbReference type="RuleBase" id="RU363032"/>
    </source>
</evidence>
<keyword evidence="8" id="KW-1185">Reference proteome</keyword>
<dbReference type="PROSITE" id="PS50928">
    <property type="entry name" value="ABC_TM1"/>
    <property type="match status" value="1"/>
</dbReference>
<evidence type="ECO:0000256" key="3">
    <source>
        <dbReference type="ARBA" id="ARBA00022989"/>
    </source>
</evidence>
<dbReference type="CDD" id="cd06261">
    <property type="entry name" value="TM_PBP2"/>
    <property type="match status" value="1"/>
</dbReference>
<evidence type="ECO:0000256" key="1">
    <source>
        <dbReference type="ARBA" id="ARBA00004651"/>
    </source>
</evidence>
<evidence type="ECO:0000313" key="8">
    <source>
        <dbReference type="Proteomes" id="UP000287853"/>
    </source>
</evidence>
<dbReference type="GO" id="GO:0005886">
    <property type="term" value="C:plasma membrane"/>
    <property type="evidence" value="ECO:0007669"/>
    <property type="project" value="UniProtKB-SubCell"/>
</dbReference>
<comment type="similarity">
    <text evidence="5">Belongs to the binding-protein-dependent transport system permease family.</text>
</comment>
<evidence type="ECO:0000256" key="2">
    <source>
        <dbReference type="ARBA" id="ARBA00022692"/>
    </source>
</evidence>
<name>A0A444IUX6_9BACT</name>
<dbReference type="Proteomes" id="UP000287853">
    <property type="component" value="Unassembled WGS sequence"/>
</dbReference>
<dbReference type="EMBL" id="MTKO01000090">
    <property type="protein sequence ID" value="RWX44699.1"/>
    <property type="molecule type" value="Genomic_DNA"/>
</dbReference>
<dbReference type="InterPro" id="IPR000515">
    <property type="entry name" value="MetI-like"/>
</dbReference>
<feature type="transmembrane region" description="Helical" evidence="5">
    <location>
        <begin position="256"/>
        <end position="275"/>
    </location>
</feature>
<protein>
    <submittedName>
        <fullName evidence="7">Peptide/nickel transport system permease protein</fullName>
    </submittedName>
</protein>
<feature type="transmembrane region" description="Helical" evidence="5">
    <location>
        <begin position="12"/>
        <end position="33"/>
    </location>
</feature>
<dbReference type="SUPFAM" id="SSF161098">
    <property type="entry name" value="MetI-like"/>
    <property type="match status" value="1"/>
</dbReference>
<reference evidence="7 8" key="1">
    <citation type="submission" date="2017-01" db="EMBL/GenBank/DDBJ databases">
        <title>The cable genome- insights into the physiology and evolution of filamentous bacteria capable of sulfide oxidation via long distance electron transfer.</title>
        <authorList>
            <person name="Schreiber L."/>
            <person name="Bjerg J.T."/>
            <person name="Boggild A."/>
            <person name="Van De Vossenberg J."/>
            <person name="Meysman F."/>
            <person name="Nielsen L.P."/>
            <person name="Schramm A."/>
            <person name="Kjeldsen K.U."/>
        </authorList>
    </citation>
    <scope>NUCLEOTIDE SEQUENCE [LARGE SCALE GENOMIC DNA]</scope>
    <source>
        <strain evidence="7">MCF</strain>
    </source>
</reference>
<keyword evidence="2 5" id="KW-0812">Transmembrane</keyword>
<dbReference type="Gene3D" id="1.10.3720.10">
    <property type="entry name" value="MetI-like"/>
    <property type="match status" value="1"/>
</dbReference>
<keyword evidence="4 5" id="KW-0472">Membrane</keyword>
<dbReference type="GO" id="GO:0055085">
    <property type="term" value="P:transmembrane transport"/>
    <property type="evidence" value="ECO:0007669"/>
    <property type="project" value="InterPro"/>
</dbReference>
<comment type="caution">
    <text evidence="7">The sequence shown here is derived from an EMBL/GenBank/DDBJ whole genome shotgun (WGS) entry which is preliminary data.</text>
</comment>
<evidence type="ECO:0000259" key="6">
    <source>
        <dbReference type="PROSITE" id="PS50928"/>
    </source>
</evidence>
<keyword evidence="5" id="KW-0813">Transport</keyword>
<dbReference type="InterPro" id="IPR035906">
    <property type="entry name" value="MetI-like_sf"/>
</dbReference>
<evidence type="ECO:0000256" key="4">
    <source>
        <dbReference type="ARBA" id="ARBA00023136"/>
    </source>
</evidence>
<dbReference type="PANTHER" id="PTHR43376:SF1">
    <property type="entry name" value="OLIGOPEPTIDE TRANSPORT SYSTEM PERMEASE PROTEIN"/>
    <property type="match status" value="1"/>
</dbReference>
<comment type="subcellular location">
    <subcellularLocation>
        <location evidence="1 5">Cell membrane</location>
        <topology evidence="1 5">Multi-pass membrane protein</topology>
    </subcellularLocation>
</comment>
<evidence type="ECO:0000313" key="7">
    <source>
        <dbReference type="EMBL" id="RWX44699.1"/>
    </source>
</evidence>
<dbReference type="Pfam" id="PF00528">
    <property type="entry name" value="BPD_transp_1"/>
    <property type="match status" value="1"/>
</dbReference>
<dbReference type="PANTHER" id="PTHR43376">
    <property type="entry name" value="OLIGOPEPTIDE TRANSPORT SYSTEM PERMEASE PROTEIN"/>
    <property type="match status" value="1"/>
</dbReference>
<feature type="transmembrane region" description="Helical" evidence="5">
    <location>
        <begin position="104"/>
        <end position="129"/>
    </location>
</feature>
<gene>
    <name evidence="7" type="ORF">H206_03148</name>
</gene>
<accession>A0A444IUX6</accession>
<feature type="domain" description="ABC transmembrane type-1" evidence="6">
    <location>
        <begin position="102"/>
        <end position="317"/>
    </location>
</feature>